<dbReference type="GO" id="GO:0005856">
    <property type="term" value="C:cytoskeleton"/>
    <property type="evidence" value="ECO:0007669"/>
    <property type="project" value="UniProtKB-ARBA"/>
</dbReference>
<dbReference type="Proteomes" id="UP001642409">
    <property type="component" value="Unassembled WGS sequence"/>
</dbReference>
<feature type="coiled-coil region" evidence="2">
    <location>
        <begin position="214"/>
        <end position="273"/>
    </location>
</feature>
<dbReference type="InterPro" id="IPR051147">
    <property type="entry name" value="CFAP_domain-containing"/>
</dbReference>
<evidence type="ECO:0000259" key="3">
    <source>
        <dbReference type="Pfam" id="PF13863"/>
    </source>
</evidence>
<feature type="coiled-coil region" evidence="2">
    <location>
        <begin position="74"/>
        <end position="136"/>
    </location>
</feature>
<accession>A0AA86QNL8</accession>
<comment type="caution">
    <text evidence="5">The sequence shown here is derived from an EMBL/GenBank/DDBJ whole genome shotgun (WGS) entry which is preliminary data.</text>
</comment>
<dbReference type="EMBL" id="CAXDID020000110">
    <property type="protein sequence ID" value="CAL6029482.1"/>
    <property type="molecule type" value="Genomic_DNA"/>
</dbReference>
<dbReference type="Pfam" id="PF13863">
    <property type="entry name" value="DUF4200"/>
    <property type="match status" value="1"/>
</dbReference>
<dbReference type="EMBL" id="CAXDID020000502">
    <property type="protein sequence ID" value="CAL6097706.1"/>
    <property type="molecule type" value="Genomic_DNA"/>
</dbReference>
<dbReference type="AlphaFoldDB" id="A0AA86QNL8"/>
<proteinExistence type="predicted"/>
<evidence type="ECO:0000313" key="8">
    <source>
        <dbReference type="Proteomes" id="UP001642409"/>
    </source>
</evidence>
<keyword evidence="1 2" id="KW-0175">Coiled coil</keyword>
<gene>
    <name evidence="4" type="ORF">HINF_LOCUS25238</name>
    <name evidence="6" type="ORF">HINF_LOCUS32359</name>
    <name evidence="5" type="ORF">HINF_LOCUS46526</name>
    <name evidence="7" type="ORF">HINF_LOCUS69256</name>
</gene>
<dbReference type="EMBL" id="CATOUU010000647">
    <property type="protein sequence ID" value="CAI9937593.1"/>
    <property type="molecule type" value="Genomic_DNA"/>
</dbReference>
<dbReference type="PANTHER" id="PTHR21683">
    <property type="entry name" value="COILED-COIL DOMAIN-CONTAINING PROTEIN 42 LIKE-2-LIKE-RELATED"/>
    <property type="match status" value="1"/>
</dbReference>
<sequence length="358" mass="42599">MIPQSSSLDKFLEQNNIRLPQEDTEAIQRTLQRKKMDDYLMPENLENSAVKFATDTVNFGSVLQNQLQQNLPTYDQDSLTLKKKTRELQQAQDELNERRRMYDIELDKLNQRETQIKQQRQELELSKQRFQKFVQENSTKRESALKKMEEEYGGEEKLRLDEQRFKQVQIGMNLRKRLLQRNIEQLKTYQKFLENVCKSSQEEFVNPEAIRTRFENLNTTKNQLEKKLKEIEKLQQQQKEKEDKFMQEQERKIHKLSQEKDQYIKELNEKEKSTNGIGTQQSSQQTQAQQQATEYSEILLGINNLFQRAIDISKRDIKFDETGYSKEDAISQKVKIIAEVIADLTKFKDTVIDLDKKK</sequence>
<evidence type="ECO:0000256" key="2">
    <source>
        <dbReference type="SAM" id="Coils"/>
    </source>
</evidence>
<feature type="domain" description="DUF4200" evidence="3">
    <location>
        <begin position="83"/>
        <end position="198"/>
    </location>
</feature>
<evidence type="ECO:0000313" key="5">
    <source>
        <dbReference type="EMBL" id="CAI9958881.1"/>
    </source>
</evidence>
<dbReference type="InterPro" id="IPR025252">
    <property type="entry name" value="DUF4200"/>
</dbReference>
<keyword evidence="8" id="KW-1185">Reference proteome</keyword>
<dbReference type="EMBL" id="CATOUU010000910">
    <property type="protein sequence ID" value="CAI9958881.1"/>
    <property type="molecule type" value="Genomic_DNA"/>
</dbReference>
<reference evidence="5" key="1">
    <citation type="submission" date="2023-06" db="EMBL/GenBank/DDBJ databases">
        <authorList>
            <person name="Kurt Z."/>
        </authorList>
    </citation>
    <scope>NUCLEOTIDE SEQUENCE</scope>
</reference>
<evidence type="ECO:0000256" key="1">
    <source>
        <dbReference type="ARBA" id="ARBA00023054"/>
    </source>
</evidence>
<dbReference type="PANTHER" id="PTHR21683:SF2">
    <property type="entry name" value="COILED-COIL DOMAIN-CONTAINING PROTEIN 42 LIKE-2-LIKE"/>
    <property type="match status" value="1"/>
</dbReference>
<name>A0AA86QNL8_9EUKA</name>
<evidence type="ECO:0000313" key="6">
    <source>
        <dbReference type="EMBL" id="CAL6029482.1"/>
    </source>
</evidence>
<organism evidence="5">
    <name type="scientific">Hexamita inflata</name>
    <dbReference type="NCBI Taxonomy" id="28002"/>
    <lineage>
        <taxon>Eukaryota</taxon>
        <taxon>Metamonada</taxon>
        <taxon>Diplomonadida</taxon>
        <taxon>Hexamitidae</taxon>
        <taxon>Hexamitinae</taxon>
        <taxon>Hexamita</taxon>
    </lineage>
</organism>
<evidence type="ECO:0000313" key="4">
    <source>
        <dbReference type="EMBL" id="CAI9937593.1"/>
    </source>
</evidence>
<reference evidence="6 8" key="2">
    <citation type="submission" date="2024-07" db="EMBL/GenBank/DDBJ databases">
        <authorList>
            <person name="Akdeniz Z."/>
        </authorList>
    </citation>
    <scope>NUCLEOTIDE SEQUENCE [LARGE SCALE GENOMIC DNA]</scope>
</reference>
<protein>
    <recommendedName>
        <fullName evidence="3">DUF4200 domain-containing protein</fullName>
    </recommendedName>
</protein>
<evidence type="ECO:0000313" key="7">
    <source>
        <dbReference type="EMBL" id="CAL6097706.1"/>
    </source>
</evidence>